<dbReference type="Gene3D" id="3.40.50.150">
    <property type="entry name" value="Vaccinia Virus protein VP39"/>
    <property type="match status" value="1"/>
</dbReference>
<dbReference type="EMBL" id="BJYA01000021">
    <property type="protein sequence ID" value="GEN46973.1"/>
    <property type="molecule type" value="Genomic_DNA"/>
</dbReference>
<evidence type="ECO:0000313" key="1">
    <source>
        <dbReference type="EMBL" id="GEN46973.1"/>
    </source>
</evidence>
<protein>
    <submittedName>
        <fullName evidence="1">Putative rRNA methylase YtqB</fullName>
    </submittedName>
</protein>
<comment type="caution">
    <text evidence="1">The sequence shown here is derived from an EMBL/GenBank/DDBJ whole genome shotgun (WGS) entry which is preliminary data.</text>
</comment>
<organism evidence="1 2">
    <name type="scientific">Alkalibacillus haloalkaliphilus</name>
    <dbReference type="NCBI Taxonomy" id="94136"/>
    <lineage>
        <taxon>Bacteria</taxon>
        <taxon>Bacillati</taxon>
        <taxon>Bacillota</taxon>
        <taxon>Bacilli</taxon>
        <taxon>Bacillales</taxon>
        <taxon>Bacillaceae</taxon>
        <taxon>Alkalibacillus</taxon>
    </lineage>
</organism>
<keyword evidence="1" id="KW-0489">Methyltransferase</keyword>
<dbReference type="PANTHER" id="PTHR35276">
    <property type="entry name" value="S-ADENOSYL-L-METHIONINE-DEPENDENT METHYLTRANSFERASES SUPERFAMILY PROTEIN"/>
    <property type="match status" value="1"/>
</dbReference>
<dbReference type="GO" id="GO:0032259">
    <property type="term" value="P:methylation"/>
    <property type="evidence" value="ECO:0007669"/>
    <property type="project" value="UniProtKB-KW"/>
</dbReference>
<reference evidence="1 2" key="1">
    <citation type="submission" date="2019-07" db="EMBL/GenBank/DDBJ databases">
        <title>Whole genome shotgun sequence of Alkalibacillus haloalkaliphilus NBRC 103110.</title>
        <authorList>
            <person name="Hosoyama A."/>
            <person name="Uohara A."/>
            <person name="Ohji S."/>
            <person name="Ichikawa N."/>
        </authorList>
    </citation>
    <scope>NUCLEOTIDE SEQUENCE [LARGE SCALE GENOMIC DNA]</scope>
    <source>
        <strain evidence="1 2">NBRC 103110</strain>
    </source>
</reference>
<dbReference type="Pfam" id="PF06962">
    <property type="entry name" value="rRNA_methylase"/>
    <property type="match status" value="1"/>
</dbReference>
<dbReference type="RefSeq" id="WP_146818251.1">
    <property type="nucleotide sequence ID" value="NZ_BJYA01000021.1"/>
</dbReference>
<keyword evidence="1" id="KW-0808">Transferase</keyword>
<sequence>MKQIIPFAHQLFIDTLQQGDVVVDATLGNGHDSLMLSQLVGENGHVYSFDIQQEAIDQSQQMFNDHHVKQITPILRGHEHVYEELNKRSVNEVDGAIFNLGFLPGSDQSITTNANTTIEAIEGILKLLKPERYIVIVIYPGHETGEIEKNELLEYLATKPAKEVDIAKYQMVNRSPKAPFVVALYKK</sequence>
<name>A0A511WA82_9BACI</name>
<dbReference type="OrthoDB" id="9792989at2"/>
<dbReference type="AlphaFoldDB" id="A0A511WA82"/>
<keyword evidence="2" id="KW-1185">Reference proteome</keyword>
<dbReference type="InterPro" id="IPR010719">
    <property type="entry name" value="MnmM_MeTrfase"/>
</dbReference>
<accession>A0A511WA82</accession>
<dbReference type="Proteomes" id="UP000321440">
    <property type="component" value="Unassembled WGS sequence"/>
</dbReference>
<proteinExistence type="predicted"/>
<gene>
    <name evidence="1" type="primary">ytqB</name>
    <name evidence="1" type="ORF">AHA02nite_27490</name>
</gene>
<dbReference type="SUPFAM" id="SSF53335">
    <property type="entry name" value="S-adenosyl-L-methionine-dependent methyltransferases"/>
    <property type="match status" value="1"/>
</dbReference>
<dbReference type="PANTHER" id="PTHR35276:SF1">
    <property type="entry name" value="TRNA (MNM(5)S(2)U34)-METHYLTRANSFERASE, CHLOROPLASTIC"/>
    <property type="match status" value="1"/>
</dbReference>
<dbReference type="GO" id="GO:0008168">
    <property type="term" value="F:methyltransferase activity"/>
    <property type="evidence" value="ECO:0007669"/>
    <property type="project" value="UniProtKB-KW"/>
</dbReference>
<evidence type="ECO:0000313" key="2">
    <source>
        <dbReference type="Proteomes" id="UP000321440"/>
    </source>
</evidence>
<dbReference type="InterPro" id="IPR029063">
    <property type="entry name" value="SAM-dependent_MTases_sf"/>
</dbReference>